<sequence>MDFSQVYESNVFYDVELVLFDKKNKKFIKLHKLLLHNGSPFFQKLFTIFFNNKIKPQIILEVFDVDVCVDIIKTFYGIKILPKDDWKYQISNYICKQQLLLSNNLPKELKIPENEFEEFLSIIQSREYNDEIIDLIATNLPLNFNLDKLPIELIKKINERYIDFQILAVGNKGIYIVNLNNNTHNKIINASFENIDYNNNLNKIIIRKGYSTPCIYSDGFCVYDLSGNEINLDSCCENKKIIGLLKNLDIKHRTYICDLIKESKYSVRYFKYSSDYEKIIFTVCESESESDSDSDSDSDINDNFDNYVSENLIKGIYFYDLKTGEIKEIYGNKYTVCYIKDKFYVSENNIIFIGQDAFGSAIFLYSFTKNKFEKVCYLNYKDINLKDNIDLKYNGDDIILFNEDKNIKIYSLSKQKIINNLEKKLDHVDFVTKEIIVGSKNHQKGINFYVYNIITNILIKHTSIDFYAPTDFYTENIKYIPGNNSKNRIQQYLKNL</sequence>
<dbReference type="Gene3D" id="3.30.710.10">
    <property type="entry name" value="Potassium Channel Kv1.1, Chain A"/>
    <property type="match status" value="1"/>
</dbReference>
<protein>
    <submittedName>
        <fullName evidence="3">Putative BTB-POZ domain-containing protein</fullName>
    </submittedName>
</protein>
<dbReference type="SUPFAM" id="SSF69304">
    <property type="entry name" value="Tricorn protease N-terminal domain"/>
    <property type="match status" value="1"/>
</dbReference>
<dbReference type="Pfam" id="PF00651">
    <property type="entry name" value="BTB"/>
    <property type="match status" value="1"/>
</dbReference>
<dbReference type="EMBL" id="MN175499">
    <property type="protein sequence ID" value="QID06483.1"/>
    <property type="molecule type" value="Genomic_DNA"/>
</dbReference>
<evidence type="ECO:0000313" key="3">
    <source>
        <dbReference type="EMBL" id="QID06483.1"/>
    </source>
</evidence>
<dbReference type="PROSITE" id="PS50097">
    <property type="entry name" value="BTB"/>
    <property type="match status" value="1"/>
</dbReference>
<dbReference type="InterPro" id="IPR000210">
    <property type="entry name" value="BTB/POZ_dom"/>
</dbReference>
<comment type="similarity">
    <text evidence="1">Belongs to the mimivirus BTB/WD family.</text>
</comment>
<accession>A0A6G6ADG5</accession>
<name>A0A6G6ADG5_9VIRU</name>
<evidence type="ECO:0000256" key="1">
    <source>
        <dbReference type="ARBA" id="ARBA00006497"/>
    </source>
</evidence>
<dbReference type="SUPFAM" id="SSF54695">
    <property type="entry name" value="POZ domain"/>
    <property type="match status" value="1"/>
</dbReference>
<proteinExistence type="inferred from homology"/>
<dbReference type="CDD" id="cd18186">
    <property type="entry name" value="BTB_POZ_ZBTB_KLHL-like"/>
    <property type="match status" value="1"/>
</dbReference>
<feature type="domain" description="BTB" evidence="2">
    <location>
        <begin position="13"/>
        <end position="84"/>
    </location>
</feature>
<dbReference type="InterPro" id="IPR011333">
    <property type="entry name" value="SKP1/BTB/POZ_sf"/>
</dbReference>
<evidence type="ECO:0000259" key="2">
    <source>
        <dbReference type="PROSITE" id="PS50097"/>
    </source>
</evidence>
<reference evidence="3" key="1">
    <citation type="submission" date="2019-07" db="EMBL/GenBank/DDBJ databases">
        <title>The discovery of a new lineage B mimivirus raises questions about particles surface fibrils.</title>
        <authorList>
            <person name="Silva L.K.S."/>
            <person name="Rodrigues R.A.L."/>
            <person name="Andrade A.C.S.P."/>
            <person name="Hikida H."/>
            <person name="Andreani J."/>
            <person name="Levasseur A."/>
            <person name="La Scola B."/>
            <person name="Abrahao J.S."/>
        </authorList>
    </citation>
    <scope>NUCLEOTIDE SEQUENCE</scope>
    <source>
        <strain evidence="3">B60</strain>
    </source>
</reference>
<organism evidence="3">
    <name type="scientific">Borely moumouvirus</name>
    <dbReference type="NCBI Taxonomy" id="2712067"/>
    <lineage>
        <taxon>Viruses</taxon>
        <taxon>Varidnaviria</taxon>
        <taxon>Bamfordvirae</taxon>
        <taxon>Nucleocytoviricota</taxon>
        <taxon>Megaviricetes</taxon>
        <taxon>Imitervirales</taxon>
        <taxon>Mimiviridae</taxon>
        <taxon>Megamimivirinae</taxon>
        <taxon>Moumouvirus</taxon>
    </lineage>
</organism>